<dbReference type="PANTHER" id="PTHR12558:SF13">
    <property type="entry name" value="CELL DIVISION CYCLE PROTEIN 27 HOMOLOG"/>
    <property type="match status" value="1"/>
</dbReference>
<feature type="repeat" description="TPR" evidence="1">
    <location>
        <begin position="156"/>
        <end position="189"/>
    </location>
</feature>
<dbReference type="PROSITE" id="PS50293">
    <property type="entry name" value="TPR_REGION"/>
    <property type="match status" value="1"/>
</dbReference>
<dbReference type="InterPro" id="IPR011990">
    <property type="entry name" value="TPR-like_helical_dom_sf"/>
</dbReference>
<name>A0A098LK18_9BACT</name>
<accession>A0A098LK18</accession>
<dbReference type="Pfam" id="PF13432">
    <property type="entry name" value="TPR_16"/>
    <property type="match status" value="2"/>
</dbReference>
<dbReference type="Pfam" id="PF14559">
    <property type="entry name" value="TPR_19"/>
    <property type="match status" value="1"/>
</dbReference>
<dbReference type="OrthoDB" id="638548at2"/>
<dbReference type="SUPFAM" id="SSF48452">
    <property type="entry name" value="TPR-like"/>
    <property type="match status" value="2"/>
</dbReference>
<dbReference type="InterPro" id="IPR006597">
    <property type="entry name" value="Sel1-like"/>
</dbReference>
<dbReference type="STRING" id="153721.MYP_4029"/>
<evidence type="ECO:0000256" key="1">
    <source>
        <dbReference type="PROSITE-ProRule" id="PRU00339"/>
    </source>
</evidence>
<dbReference type="SMART" id="SM00671">
    <property type="entry name" value="SEL1"/>
    <property type="match status" value="3"/>
</dbReference>
<dbReference type="Proteomes" id="UP000030185">
    <property type="component" value="Unassembled WGS sequence"/>
</dbReference>
<proteinExistence type="predicted"/>
<evidence type="ECO:0000313" key="2">
    <source>
        <dbReference type="EMBL" id="GAL86799.1"/>
    </source>
</evidence>
<dbReference type="AlphaFoldDB" id="A0A098LK18"/>
<evidence type="ECO:0000313" key="3">
    <source>
        <dbReference type="Proteomes" id="UP000030185"/>
    </source>
</evidence>
<feature type="repeat" description="TPR" evidence="1">
    <location>
        <begin position="476"/>
        <end position="509"/>
    </location>
</feature>
<protein>
    <submittedName>
        <fullName evidence="2">Uncharacterized protein</fullName>
    </submittedName>
</protein>
<dbReference type="PANTHER" id="PTHR12558">
    <property type="entry name" value="CELL DIVISION CYCLE 16,23,27"/>
    <property type="match status" value="1"/>
</dbReference>
<dbReference type="RefSeq" id="WP_045467256.1">
    <property type="nucleotide sequence ID" value="NZ_BBLT01000009.1"/>
</dbReference>
<comment type="caution">
    <text evidence="2">The sequence shown here is derived from an EMBL/GenBank/DDBJ whole genome shotgun (WGS) entry which is preliminary data.</text>
</comment>
<feature type="repeat" description="TPR" evidence="1">
    <location>
        <begin position="397"/>
        <end position="430"/>
    </location>
</feature>
<gene>
    <name evidence="2" type="ORF">MYP_4029</name>
</gene>
<dbReference type="Gene3D" id="1.25.40.10">
    <property type="entry name" value="Tetratricopeptide repeat domain"/>
    <property type="match status" value="3"/>
</dbReference>
<feature type="repeat" description="TPR" evidence="1">
    <location>
        <begin position="190"/>
        <end position="223"/>
    </location>
</feature>
<reference evidence="2 3" key="1">
    <citation type="submission" date="2014-09" db="EMBL/GenBank/DDBJ databases">
        <title>Sporocytophaga myxococcoides PG-01 genome sequencing.</title>
        <authorList>
            <person name="Liu L."/>
            <person name="Gao P.J."/>
            <person name="Chen G.J."/>
            <person name="Wang L.S."/>
        </authorList>
    </citation>
    <scope>NUCLEOTIDE SEQUENCE [LARGE SCALE GENOMIC DNA]</scope>
    <source>
        <strain evidence="2 3">PG-01</strain>
    </source>
</reference>
<dbReference type="eggNOG" id="COG0457">
    <property type="taxonomic scope" value="Bacteria"/>
</dbReference>
<dbReference type="SMART" id="SM00028">
    <property type="entry name" value="TPR"/>
    <property type="match status" value="8"/>
</dbReference>
<keyword evidence="3" id="KW-1185">Reference proteome</keyword>
<organism evidence="2 3">
    <name type="scientific">Sporocytophaga myxococcoides</name>
    <dbReference type="NCBI Taxonomy" id="153721"/>
    <lineage>
        <taxon>Bacteria</taxon>
        <taxon>Pseudomonadati</taxon>
        <taxon>Bacteroidota</taxon>
        <taxon>Cytophagia</taxon>
        <taxon>Cytophagales</taxon>
        <taxon>Cytophagaceae</taxon>
        <taxon>Sporocytophaga</taxon>
    </lineage>
</organism>
<dbReference type="EMBL" id="BBLT01000009">
    <property type="protein sequence ID" value="GAL86799.1"/>
    <property type="molecule type" value="Genomic_DNA"/>
</dbReference>
<dbReference type="InterPro" id="IPR019734">
    <property type="entry name" value="TPR_rpt"/>
</dbReference>
<dbReference type="PROSITE" id="PS50005">
    <property type="entry name" value="TPR"/>
    <property type="match status" value="4"/>
</dbReference>
<dbReference type="SUPFAM" id="SSF81901">
    <property type="entry name" value="HCP-like"/>
    <property type="match status" value="1"/>
</dbReference>
<sequence>MRNGILAGFALMQTLMVNAQTVQDATRSIELEQYEKAKKTLVELSKKDQKNPEIAYLLSDVYFQTGNADSAKVVAEQALAKNESPLYYVALGKSVYEGNDKSGENYFEKALVLSKSKDPKVLAGIAEFYINSPKYRNPDKAIGLLQTAISKDDKNPYYYSLMGDAYLAKNDGSKAIENFKKALNAKPGYPMAYLKMGNIYNKARNYNEGLKYYNEGLEKNPDYVLFHRQIGDLYYRAKQYQKAIASYKVYVENTDKNADNDFRYASFLFLNENYKDALNIFENLKKKDYPNPILYRLLGYSYYETGDVSKGLESMNEYWKKTNDKLVIGTDYEYMGKIYSKSGNDSLAIINYIKAVEKDSSKIELISEVAGMYFTNKQYGKAAEMFEARITKITPTAQDYLNLGKSYYYDKNYSAADSAFVKIVEMIPASPTGYLWRARANYSADTAPDKGKAKPYYEKVIELTQEDVQKNKKEITDSYAYLAYYYSVNKDKAKSNEYWTKVLELDPENKLAKQALGKK</sequence>
<keyword evidence="1" id="KW-0802">TPR repeat</keyword>